<reference evidence="7 8" key="1">
    <citation type="submission" date="2018-08" db="EMBL/GenBank/DDBJ databases">
        <title>Comparative analysis of Burkholderia isolates from Puerto Rico.</title>
        <authorList>
            <person name="Hall C."/>
            <person name="Sahl J."/>
            <person name="Wagner D."/>
        </authorList>
    </citation>
    <scope>NUCLEOTIDE SEQUENCE [LARGE SCALE GENOMIC DNA]</scope>
    <source>
        <strain evidence="7 8">Bp9025</strain>
    </source>
</reference>
<dbReference type="PRINTS" id="PR00455">
    <property type="entry name" value="HTHTETR"/>
</dbReference>
<dbReference type="GO" id="GO:0000976">
    <property type="term" value="F:transcription cis-regulatory region binding"/>
    <property type="evidence" value="ECO:0007669"/>
    <property type="project" value="TreeGrafter"/>
</dbReference>
<dbReference type="Gene3D" id="1.10.357.10">
    <property type="entry name" value="Tetracycline Repressor, domain 2"/>
    <property type="match status" value="1"/>
</dbReference>
<evidence type="ECO:0000313" key="7">
    <source>
        <dbReference type="EMBL" id="RQT18676.1"/>
    </source>
</evidence>
<dbReference type="Pfam" id="PF13977">
    <property type="entry name" value="TetR_C_6"/>
    <property type="match status" value="1"/>
</dbReference>
<organism evidence="7 8">
    <name type="scientific">Burkholderia contaminans</name>
    <dbReference type="NCBI Taxonomy" id="488447"/>
    <lineage>
        <taxon>Bacteria</taxon>
        <taxon>Pseudomonadati</taxon>
        <taxon>Pseudomonadota</taxon>
        <taxon>Betaproteobacteria</taxon>
        <taxon>Burkholderiales</taxon>
        <taxon>Burkholderiaceae</taxon>
        <taxon>Burkholderia</taxon>
        <taxon>Burkholderia cepacia complex</taxon>
    </lineage>
</organism>
<accession>A0A3N8QHH0</accession>
<evidence type="ECO:0000256" key="2">
    <source>
        <dbReference type="ARBA" id="ARBA00023015"/>
    </source>
</evidence>
<evidence type="ECO:0000256" key="1">
    <source>
        <dbReference type="ARBA" id="ARBA00022491"/>
    </source>
</evidence>
<sequence length="393" mass="43208">MLQHTEPRAGRVQQIAKRVENGVVAHVAPGKLGRGIGGALGFVCFGVPVDGSSKYRRFVIGVAKGRASGESRAFGRIDENVSLDPFCDGYRTSRLYVRESTSVPLPGFPILRRMSPSGSAFRSLKWSRHNPESGIDFFQNPVDQPISPRPVHEADTVRVVCDRASAAPTRHQHHRPGHALTGLQEEFLKRAALDNGRVLTERGKHAVNKIMASAIEIFVDEGYGGLTMRKVAAKAGLALSNLQHYFPTREDVFEAILTMTREAYANTYDGVRADTSLTPEGRLEKVVRLLLEDGKQPKTQSLFVNFWALAQTQEFARKMLEEGYEFQRGVIAGLIEAVNPALPQAVRIRRAALVTAQIEGLIVLIPQRNRFPSDIKGIEDDAVTAILALAKAP</sequence>
<evidence type="ECO:0000313" key="8">
    <source>
        <dbReference type="Proteomes" id="UP000277921"/>
    </source>
</evidence>
<keyword evidence="2" id="KW-0805">Transcription regulation</keyword>
<evidence type="ECO:0000256" key="3">
    <source>
        <dbReference type="ARBA" id="ARBA00023125"/>
    </source>
</evidence>
<dbReference type="PANTHER" id="PTHR30055:SF234">
    <property type="entry name" value="HTH-TYPE TRANSCRIPTIONAL REGULATOR BETI"/>
    <property type="match status" value="1"/>
</dbReference>
<protein>
    <submittedName>
        <fullName evidence="7">TetR/AcrR family transcriptional regulator</fullName>
    </submittedName>
</protein>
<name>A0A3N8QHH0_9BURK</name>
<proteinExistence type="predicted"/>
<evidence type="ECO:0000259" key="6">
    <source>
        <dbReference type="PROSITE" id="PS50977"/>
    </source>
</evidence>
<dbReference type="PROSITE" id="PS50977">
    <property type="entry name" value="HTH_TETR_2"/>
    <property type="match status" value="1"/>
</dbReference>
<comment type="caution">
    <text evidence="7">The sequence shown here is derived from an EMBL/GenBank/DDBJ whole genome shotgun (WGS) entry which is preliminary data.</text>
</comment>
<evidence type="ECO:0000256" key="4">
    <source>
        <dbReference type="ARBA" id="ARBA00023163"/>
    </source>
</evidence>
<keyword evidence="1" id="KW-0678">Repressor</keyword>
<dbReference type="InterPro" id="IPR001647">
    <property type="entry name" value="HTH_TetR"/>
</dbReference>
<evidence type="ECO:0000256" key="5">
    <source>
        <dbReference type="PROSITE-ProRule" id="PRU00335"/>
    </source>
</evidence>
<dbReference type="InterPro" id="IPR039538">
    <property type="entry name" value="BetI_C"/>
</dbReference>
<dbReference type="EMBL" id="QTQV01000004">
    <property type="protein sequence ID" value="RQT18676.1"/>
    <property type="molecule type" value="Genomic_DNA"/>
</dbReference>
<dbReference type="SUPFAM" id="SSF46689">
    <property type="entry name" value="Homeodomain-like"/>
    <property type="match status" value="1"/>
</dbReference>
<feature type="domain" description="HTH tetR-type" evidence="6">
    <location>
        <begin position="204"/>
        <end position="264"/>
    </location>
</feature>
<feature type="DNA-binding region" description="H-T-H motif" evidence="5">
    <location>
        <begin position="227"/>
        <end position="246"/>
    </location>
</feature>
<keyword evidence="3 5" id="KW-0238">DNA-binding</keyword>
<dbReference type="InterPro" id="IPR009057">
    <property type="entry name" value="Homeodomain-like_sf"/>
</dbReference>
<keyword evidence="4" id="KW-0804">Transcription</keyword>
<dbReference type="AlphaFoldDB" id="A0A3N8QHH0"/>
<dbReference type="Proteomes" id="UP000277921">
    <property type="component" value="Unassembled WGS sequence"/>
</dbReference>
<dbReference type="InterPro" id="IPR050109">
    <property type="entry name" value="HTH-type_TetR-like_transc_reg"/>
</dbReference>
<dbReference type="Pfam" id="PF00440">
    <property type="entry name" value="TetR_N"/>
    <property type="match status" value="1"/>
</dbReference>
<gene>
    <name evidence="7" type="ORF">DF051_08645</name>
</gene>
<dbReference type="GO" id="GO:0003700">
    <property type="term" value="F:DNA-binding transcription factor activity"/>
    <property type="evidence" value="ECO:0007669"/>
    <property type="project" value="TreeGrafter"/>
</dbReference>
<dbReference type="PANTHER" id="PTHR30055">
    <property type="entry name" value="HTH-TYPE TRANSCRIPTIONAL REGULATOR RUTR"/>
    <property type="match status" value="1"/>
</dbReference>